<organism evidence="1 2">
    <name type="scientific">Aspergillus tanneri</name>
    <dbReference type="NCBI Taxonomy" id="1220188"/>
    <lineage>
        <taxon>Eukaryota</taxon>
        <taxon>Fungi</taxon>
        <taxon>Dikarya</taxon>
        <taxon>Ascomycota</taxon>
        <taxon>Pezizomycotina</taxon>
        <taxon>Eurotiomycetes</taxon>
        <taxon>Eurotiomycetidae</taxon>
        <taxon>Eurotiales</taxon>
        <taxon>Aspergillaceae</taxon>
        <taxon>Aspergillus</taxon>
        <taxon>Aspergillus subgen. Circumdati</taxon>
    </lineage>
</organism>
<gene>
    <name evidence="1" type="ORF">EYZ11_012941</name>
</gene>
<reference evidence="1 2" key="1">
    <citation type="submission" date="2019-03" db="EMBL/GenBank/DDBJ databases">
        <title>The genome sequence of a newly discovered highly antifungal drug resistant Aspergillus species, Aspergillus tanneri NIH 1004.</title>
        <authorList>
            <person name="Mounaud S."/>
            <person name="Singh I."/>
            <person name="Joardar V."/>
            <person name="Pakala S."/>
            <person name="Pakala S."/>
            <person name="Venepally P."/>
            <person name="Hoover J."/>
            <person name="Nierman W."/>
            <person name="Chung J."/>
            <person name="Losada L."/>
        </authorList>
    </citation>
    <scope>NUCLEOTIDE SEQUENCE [LARGE SCALE GENOMIC DNA]</scope>
    <source>
        <strain evidence="1 2">NIH1004</strain>
    </source>
</reference>
<protein>
    <submittedName>
        <fullName evidence="1">Uncharacterized protein</fullName>
    </submittedName>
</protein>
<keyword evidence="2" id="KW-1185">Reference proteome</keyword>
<name>A0A4S3IYZ4_9EURO</name>
<evidence type="ECO:0000313" key="2">
    <source>
        <dbReference type="Proteomes" id="UP000308092"/>
    </source>
</evidence>
<dbReference type="EMBL" id="SOSA01001112">
    <property type="protein sequence ID" value="THC87613.1"/>
    <property type="molecule type" value="Genomic_DNA"/>
</dbReference>
<accession>A0A4S3IYZ4</accession>
<dbReference type="VEuPathDB" id="FungiDB:EYZ11_012941"/>
<proteinExistence type="predicted"/>
<dbReference type="AlphaFoldDB" id="A0A4S3IYZ4"/>
<sequence>MLYCLFMFDFTHYQVFNNFYSQYNQEHFALSKN</sequence>
<comment type="caution">
    <text evidence="1">The sequence shown here is derived from an EMBL/GenBank/DDBJ whole genome shotgun (WGS) entry which is preliminary data.</text>
</comment>
<evidence type="ECO:0000313" key="1">
    <source>
        <dbReference type="EMBL" id="THC87613.1"/>
    </source>
</evidence>
<dbReference type="Proteomes" id="UP000308092">
    <property type="component" value="Unassembled WGS sequence"/>
</dbReference>